<keyword evidence="3" id="KW-0460">Magnesium</keyword>
<accession>A0A2I2KQL9</accession>
<keyword evidence="5" id="KW-1185">Reference proteome</keyword>
<feature type="binding site" evidence="3">
    <location>
        <position position="225"/>
    </location>
    <ligand>
        <name>substrate</name>
    </ligand>
</feature>
<feature type="binding site" evidence="3">
    <location>
        <position position="104"/>
    </location>
    <ligand>
        <name>substrate</name>
    </ligand>
</feature>
<dbReference type="InterPro" id="IPR001441">
    <property type="entry name" value="UPP_synth-like"/>
</dbReference>
<organism evidence="4 5">
    <name type="scientific">Frankia canadensis</name>
    <dbReference type="NCBI Taxonomy" id="1836972"/>
    <lineage>
        <taxon>Bacteria</taxon>
        <taxon>Bacillati</taxon>
        <taxon>Actinomycetota</taxon>
        <taxon>Actinomycetes</taxon>
        <taxon>Frankiales</taxon>
        <taxon>Frankiaceae</taxon>
        <taxon>Frankia</taxon>
    </lineage>
</organism>
<feature type="binding site" evidence="3">
    <location>
        <position position="69"/>
    </location>
    <ligand>
        <name>substrate</name>
    </ligand>
</feature>
<feature type="binding site" evidence="3">
    <location>
        <position position="51"/>
    </location>
    <ligand>
        <name>Mg(2+)</name>
        <dbReference type="ChEBI" id="CHEBI:18420"/>
    </ligand>
</feature>
<dbReference type="SUPFAM" id="SSF64005">
    <property type="entry name" value="Undecaprenyl diphosphate synthase"/>
    <property type="match status" value="1"/>
</dbReference>
<keyword evidence="1 3" id="KW-0808">Transferase</keyword>
<feature type="binding site" evidence="3">
    <location>
        <position position="56"/>
    </location>
    <ligand>
        <name>substrate</name>
    </ligand>
</feature>
<dbReference type="PROSITE" id="PS01066">
    <property type="entry name" value="UPP_SYNTHASE"/>
    <property type="match status" value="1"/>
</dbReference>
<dbReference type="Gene3D" id="3.40.1180.10">
    <property type="entry name" value="Decaprenyl diphosphate synthase-like"/>
    <property type="match status" value="1"/>
</dbReference>
<dbReference type="GO" id="GO:0016094">
    <property type="term" value="P:polyprenol biosynthetic process"/>
    <property type="evidence" value="ECO:0007669"/>
    <property type="project" value="TreeGrafter"/>
</dbReference>
<dbReference type="PANTHER" id="PTHR10291:SF43">
    <property type="entry name" value="DEHYDRODOLICHYL DIPHOSPHATE SYNTHASE COMPLEX SUBUNIT DHDDS"/>
    <property type="match status" value="1"/>
</dbReference>
<keyword evidence="3" id="KW-0479">Metal-binding</keyword>
<protein>
    <recommendedName>
        <fullName evidence="3">Isoprenyl transferase</fullName>
        <ecNumber evidence="3">2.5.1.-</ecNumber>
    </recommendedName>
</protein>
<dbReference type="GO" id="GO:0005886">
    <property type="term" value="C:plasma membrane"/>
    <property type="evidence" value="ECO:0007669"/>
    <property type="project" value="TreeGrafter"/>
</dbReference>
<comment type="similarity">
    <text evidence="2">Belongs to the UPP synthase family. Z-FPP synthase subfamily.</text>
</comment>
<dbReference type="Proteomes" id="UP000234331">
    <property type="component" value="Unassembled WGS sequence"/>
</dbReference>
<feature type="binding site" evidence="3">
    <location>
        <begin position="97"/>
        <end position="99"/>
    </location>
    <ligand>
        <name>substrate</name>
    </ligand>
</feature>
<name>A0A2I2KQL9_9ACTN</name>
<dbReference type="HAMAP" id="MF_01139">
    <property type="entry name" value="ISPT"/>
    <property type="match status" value="1"/>
</dbReference>
<dbReference type="CDD" id="cd00475">
    <property type="entry name" value="Cis_IPPS"/>
    <property type="match status" value="1"/>
</dbReference>
<comment type="cofactor">
    <cofactor evidence="3">
        <name>Mg(2+)</name>
        <dbReference type="ChEBI" id="CHEBI:18420"/>
    </cofactor>
    <text evidence="3">Binds 2 magnesium ions per subunit.</text>
</comment>
<dbReference type="InterPro" id="IPR036424">
    <property type="entry name" value="UPP_synth-like_sf"/>
</dbReference>
<sequence>MWGRAGPSIRAARPGKVRMTLGGPLYALYTRRLRRQVVAGPLPTHVGLVMDGNRRWAREMGMANPSLGHRYGAEHAEDVLSWCEAVGIRHVTVFVCSTENLQRRGDAEVAFLMGVIEQVVSDRLGRPDARWRVHLAGMLDALPDSTARVLKDAVETTRTCETGFHVTLAVGYGGRQEVIEALREHLHERAEAGDSLADAAASLTMDDIARHLYTAGQPDPDLVIRTSGEQRMSNFLLWQSAYSELYFCEAYWPAFREIDFLRALRSFAARGRRHGG</sequence>
<dbReference type="EC" id="2.5.1.-" evidence="3"/>
<dbReference type="AlphaFoldDB" id="A0A2I2KQL9"/>
<dbReference type="InterPro" id="IPR018520">
    <property type="entry name" value="UPP_synth-like_CS"/>
</dbReference>
<dbReference type="EMBL" id="FZMO01000125">
    <property type="protein sequence ID" value="SNQ47962.1"/>
    <property type="molecule type" value="Genomic_DNA"/>
</dbReference>
<dbReference type="GO" id="GO:0000287">
    <property type="term" value="F:magnesium ion binding"/>
    <property type="evidence" value="ECO:0007669"/>
    <property type="project" value="UniProtKB-UniRule"/>
</dbReference>
<gene>
    <name evidence="4" type="primary">uppS</name>
    <name evidence="4" type="ORF">FRACA_2100004</name>
</gene>
<dbReference type="PANTHER" id="PTHR10291">
    <property type="entry name" value="DEHYDRODOLICHYL DIPHOSPHATE SYNTHASE FAMILY MEMBER"/>
    <property type="match status" value="1"/>
</dbReference>
<comment type="subunit">
    <text evidence="3">Homodimer.</text>
</comment>
<reference evidence="4 5" key="1">
    <citation type="submission" date="2017-06" db="EMBL/GenBank/DDBJ databases">
        <authorList>
            <person name="Kim H.J."/>
            <person name="Triplett B.A."/>
        </authorList>
    </citation>
    <scope>NUCLEOTIDE SEQUENCE [LARGE SCALE GENOMIC DNA]</scope>
    <source>
        <strain evidence="4">FRACA_ARgP5</strain>
    </source>
</reference>
<feature type="binding site" evidence="3">
    <location>
        <position position="244"/>
    </location>
    <ligand>
        <name>Mg(2+)</name>
        <dbReference type="ChEBI" id="CHEBI:18420"/>
    </ligand>
</feature>
<evidence type="ECO:0000256" key="1">
    <source>
        <dbReference type="ARBA" id="ARBA00022679"/>
    </source>
</evidence>
<feature type="binding site" evidence="3">
    <location>
        <begin position="231"/>
        <end position="233"/>
    </location>
    <ligand>
        <name>substrate</name>
    </ligand>
</feature>
<dbReference type="NCBIfam" id="TIGR00055">
    <property type="entry name" value="uppS"/>
    <property type="match status" value="1"/>
</dbReference>
<dbReference type="GO" id="GO:0045547">
    <property type="term" value="F:ditrans,polycis-polyprenyl diphosphate synthase [(2E,6E)-farnesyl diphosphate specific] activity"/>
    <property type="evidence" value="ECO:0007669"/>
    <property type="project" value="TreeGrafter"/>
</dbReference>
<comment type="function">
    <text evidence="3">Catalyzes the condensation of isopentenyl diphosphate (IPP) with allylic pyrophosphates generating different type of terpenoids.</text>
</comment>
<evidence type="ECO:0000256" key="3">
    <source>
        <dbReference type="HAMAP-Rule" id="MF_01139"/>
    </source>
</evidence>
<dbReference type="GO" id="GO:0033850">
    <property type="term" value="F:Z-farnesyl diphosphate synthase activity"/>
    <property type="evidence" value="ECO:0007669"/>
    <property type="project" value="TreeGrafter"/>
</dbReference>
<feature type="active site" evidence="3">
    <location>
        <position position="51"/>
    </location>
</feature>
<proteinExistence type="inferred from homology"/>
<feature type="active site" description="Proton acceptor" evidence="3">
    <location>
        <position position="100"/>
    </location>
</feature>
<evidence type="ECO:0000313" key="5">
    <source>
        <dbReference type="Proteomes" id="UP000234331"/>
    </source>
</evidence>
<feature type="binding site" evidence="3">
    <location>
        <begin position="52"/>
        <end position="55"/>
    </location>
    <ligand>
        <name>substrate</name>
    </ligand>
</feature>
<evidence type="ECO:0000313" key="4">
    <source>
        <dbReference type="EMBL" id="SNQ47962.1"/>
    </source>
</evidence>
<evidence type="ECO:0000256" key="2">
    <source>
        <dbReference type="ARBA" id="ARBA00038453"/>
    </source>
</evidence>
<comment type="caution">
    <text evidence="3">Lacks conserved residue(s) required for the propagation of feature annotation.</text>
</comment>
<dbReference type="Pfam" id="PF01255">
    <property type="entry name" value="Prenyltransf"/>
    <property type="match status" value="1"/>
</dbReference>